<proteinExistence type="predicted"/>
<organism evidence="1 4">
    <name type="scientific">Rhizobium loti</name>
    <name type="common">Mesorhizobium loti</name>
    <dbReference type="NCBI Taxonomy" id="381"/>
    <lineage>
        <taxon>Bacteria</taxon>
        <taxon>Pseudomonadati</taxon>
        <taxon>Pseudomonadota</taxon>
        <taxon>Alphaproteobacteria</taxon>
        <taxon>Hyphomicrobiales</taxon>
        <taxon>Phyllobacteriaceae</taxon>
        <taxon>Mesorhizobium</taxon>
    </lineage>
</organism>
<dbReference type="Proteomes" id="UP000093748">
    <property type="component" value="Unassembled WGS sequence"/>
</dbReference>
<accession>A0A1A5IGK4</accession>
<dbReference type="EMBL" id="LYTK01000004">
    <property type="protein sequence ID" value="OBQ70295.1"/>
    <property type="molecule type" value="Genomic_DNA"/>
</dbReference>
<sequence>MTAPLVSRSTEQGCNRLYMVKSETKDAVALIAETLMARPEAVQQTLESPDRCLGQAAAERARQLAQLDD</sequence>
<protein>
    <submittedName>
        <fullName evidence="1">Uncharacterized protein</fullName>
    </submittedName>
</protein>
<evidence type="ECO:0000313" key="4">
    <source>
        <dbReference type="Proteomes" id="UP000093748"/>
    </source>
</evidence>
<evidence type="ECO:0000313" key="1">
    <source>
        <dbReference type="EMBL" id="OBP78368.1"/>
    </source>
</evidence>
<comment type="caution">
    <text evidence="1">The sequence shown here is derived from an EMBL/GenBank/DDBJ whole genome shotgun (WGS) entry which is preliminary data.</text>
</comment>
<reference evidence="1" key="3">
    <citation type="submission" date="2016-06" db="EMBL/GenBank/DDBJ databases">
        <authorList>
            <person name="Kjaerup R.B."/>
            <person name="Dalgaard T.S."/>
            <person name="Juul-Madsen H.R."/>
        </authorList>
    </citation>
    <scope>NUCLEOTIDE SEQUENCE</scope>
    <source>
        <strain evidence="1">R7ANS::ICEMlSym2042</strain>
    </source>
</reference>
<reference evidence="2 3" key="1">
    <citation type="submission" date="2016-05" db="EMBL/GenBank/DDBJ databases">
        <authorList>
            <person name="Ramsay J.P."/>
        </authorList>
    </citation>
    <scope>NUCLEOTIDE SEQUENCE [LARGE SCALE GENOMIC DNA]</scope>
    <source>
        <strain evidence="2 3">NZP2042</strain>
    </source>
</reference>
<reference evidence="4" key="2">
    <citation type="submission" date="2016-06" db="EMBL/GenBank/DDBJ databases">
        <title>NZP2037 Pacbio-Illumina hybrid assembly.</title>
        <authorList>
            <person name="Ramsay J.P."/>
        </authorList>
    </citation>
    <scope>NUCLEOTIDE SEQUENCE [LARGE SCALE GENOMIC DNA]</scope>
    <source>
        <strain evidence="4">R7ANS::ICEMlSym2042</strain>
    </source>
</reference>
<dbReference type="EMBL" id="LZTJ01000007">
    <property type="protein sequence ID" value="OBP78368.1"/>
    <property type="molecule type" value="Genomic_DNA"/>
</dbReference>
<dbReference type="AlphaFoldDB" id="A0A1A5IGK4"/>
<name>A0A1A5IGK4_RHILI</name>
<evidence type="ECO:0000313" key="3">
    <source>
        <dbReference type="Proteomes" id="UP000093737"/>
    </source>
</evidence>
<dbReference type="RefSeq" id="WP_064987304.1">
    <property type="nucleotide sequence ID" value="NZ_CP033334.1"/>
</dbReference>
<dbReference type="Proteomes" id="UP000093737">
    <property type="component" value="Unassembled WGS sequence"/>
</dbReference>
<evidence type="ECO:0000313" key="2">
    <source>
        <dbReference type="EMBL" id="OBQ70295.1"/>
    </source>
</evidence>
<gene>
    <name evidence="2" type="ORF">A8145_28510</name>
    <name evidence="1" type="ORF">BAE39_30150</name>
</gene>